<protein>
    <submittedName>
        <fullName evidence="3">Peptidoglycan-binding protein</fullName>
    </submittedName>
</protein>
<reference evidence="3 4" key="1">
    <citation type="submission" date="2021-08" db="EMBL/GenBank/DDBJ databases">
        <title>Devosia salina sp. nov., isolated from the South China Sea sediment.</title>
        <authorList>
            <person name="Zhou Z."/>
        </authorList>
    </citation>
    <scope>NUCLEOTIDE SEQUENCE [LARGE SCALE GENOMIC DNA]</scope>
    <source>
        <strain evidence="3 4">SCS-3</strain>
    </source>
</reference>
<dbReference type="InterPro" id="IPR002477">
    <property type="entry name" value="Peptidoglycan-bd-like"/>
</dbReference>
<feature type="region of interest" description="Disordered" evidence="1">
    <location>
        <begin position="527"/>
        <end position="552"/>
    </location>
</feature>
<gene>
    <name evidence="3" type="ORF">K1X15_01885</name>
</gene>
<sequence length="1195" mass="127183">MPRAYTHSDYTDLAHEGGAGEWQALRGELVALLDKVESHYGQAEAEPAAPAMTGLAQRVRHLRDQVGVPETSSRRREALRTVKRAVDRFTERDSHPADADETDDLTAAIAEIRSRQGAAPTPTPMRRQNDLPEIRELGALVGGMSQRLERLEGELKTQRSSAGHVREVASQVEQLTQVVELLAGAIGETGQVKRLEAQIAALGAMIEETPRHDLSLLNARLDDVSTTVGKLAELQAQQMEREIVRDQRRNAESKADPAAVLAPAMQSIEDSVRNVYDRIDAIERSVALSSGDFERLTSEMAAFTQAMQDKAGSPDALAGRIEQVLARLDEAGGGNEEVAALKAEMAGLRNAVLQGMEPRFSRIEGQIEALSERIVPVDTSAVESQLKTLMARMDDAGAQLDGLARLYNSEERPDLESLATMVAERTSEAVSRKAPAPVAMFGPDSLKSIEDRLTGLIRSAGKTPDYEQLADLVAARTSEAIKVPAAGGLSEQNIEALEKRMTALLNTAGKDTAERLTRLEAVLAGKAEPSPAKATTAKAAPRAEAMPPAEPPAEDQFAQVLGAREPERGKLDAILANLTTDRRDAMPANPADEAPLIDPGFRDTAPVKSALAAKTSAPEAIRKPAGTPPAPEAPHFDPDTAERPPRPRSSFAELDEDPFARIARPAADKPAEAPAPASSTSTSTFVAAARRAQRAKQDEAQSAESNSLIARALARVRSRKEAAPEAVDTKPAPAEREPRRPRKAEKTEKPEAPARAAASVAPVAPPLPEAKAEGPSFLTRNRRPLLLAATLVAVSMLALNLVMQRMNAPAPAAVSATPAATDNPAPSDDQSSVVPPRVIDMVDVTATGSINPGEPMSFGRATGLAPSTPMPPTLKAESGRIALAVPEAEEAPVVTGSIASPAPAVAAIPESFDLPPEAVGPLELREAAAKGNAQAQFEVAAIFGEGRVVTKDLEESARWYERSAAQGFVPAQYRLGNLYEVGSGVEKDLEQARLWYQRSAEGGNRMAMHNLAALYAGGEMGEQQFELAAEWFAKAAERGMTDSQFNLGMLHARGLGVEQDFEQSFKWFSLAARNGDQDAAKARDDIAKSLSAEAVGRINDELAGWTPQAIDLAANFAPIGTWSKDFDPGTAIANTEVIAKVQQALARLGFDVGTPDGVAGPKTRDAIKAFERATGMSEIGAINPRLLAVLGSQPV</sequence>
<dbReference type="SUPFAM" id="SSF47090">
    <property type="entry name" value="PGBD-like"/>
    <property type="match status" value="1"/>
</dbReference>
<feature type="compositionally biased region" description="Basic and acidic residues" evidence="1">
    <location>
        <begin position="634"/>
        <end position="645"/>
    </location>
</feature>
<dbReference type="InterPro" id="IPR006597">
    <property type="entry name" value="Sel1-like"/>
</dbReference>
<feature type="region of interest" description="Disordered" evidence="1">
    <location>
        <begin position="719"/>
        <end position="775"/>
    </location>
</feature>
<feature type="compositionally biased region" description="Low complexity" evidence="1">
    <location>
        <begin position="753"/>
        <end position="762"/>
    </location>
</feature>
<feature type="compositionally biased region" description="Low complexity" evidence="1">
    <location>
        <begin position="527"/>
        <end position="547"/>
    </location>
</feature>
<dbReference type="SMART" id="SM00671">
    <property type="entry name" value="SEL1"/>
    <property type="match status" value="4"/>
</dbReference>
<dbReference type="SUPFAM" id="SSF81901">
    <property type="entry name" value="HCP-like"/>
    <property type="match status" value="1"/>
</dbReference>
<organism evidence="3 4">
    <name type="scientific">Devosia salina</name>
    <dbReference type="NCBI Taxonomy" id="2860336"/>
    <lineage>
        <taxon>Bacteria</taxon>
        <taxon>Pseudomonadati</taxon>
        <taxon>Pseudomonadota</taxon>
        <taxon>Alphaproteobacteria</taxon>
        <taxon>Hyphomicrobiales</taxon>
        <taxon>Devosiaceae</taxon>
        <taxon>Devosia</taxon>
    </lineage>
</organism>
<evidence type="ECO:0000256" key="1">
    <source>
        <dbReference type="SAM" id="MobiDB-lite"/>
    </source>
</evidence>
<dbReference type="Pfam" id="PF08238">
    <property type="entry name" value="Sel1"/>
    <property type="match status" value="4"/>
</dbReference>
<dbReference type="EMBL" id="CP080590">
    <property type="protein sequence ID" value="QYO77355.1"/>
    <property type="molecule type" value="Genomic_DNA"/>
</dbReference>
<evidence type="ECO:0000313" key="4">
    <source>
        <dbReference type="Proteomes" id="UP000825799"/>
    </source>
</evidence>
<dbReference type="PANTHER" id="PTHR11102">
    <property type="entry name" value="SEL-1-LIKE PROTEIN"/>
    <property type="match status" value="1"/>
</dbReference>
<dbReference type="Proteomes" id="UP000825799">
    <property type="component" value="Chromosome"/>
</dbReference>
<feature type="region of interest" description="Disordered" evidence="1">
    <location>
        <begin position="814"/>
        <end position="833"/>
    </location>
</feature>
<dbReference type="InterPro" id="IPR036366">
    <property type="entry name" value="PGBDSf"/>
</dbReference>
<name>A0ABX8WGK2_9HYPH</name>
<dbReference type="Gene3D" id="1.10.287.1490">
    <property type="match status" value="1"/>
</dbReference>
<dbReference type="PANTHER" id="PTHR11102:SF160">
    <property type="entry name" value="ERAD-ASSOCIATED E3 UBIQUITIN-PROTEIN LIGASE COMPONENT HRD3"/>
    <property type="match status" value="1"/>
</dbReference>
<dbReference type="Gene3D" id="1.10.101.10">
    <property type="entry name" value="PGBD-like superfamily/PGBD"/>
    <property type="match status" value="1"/>
</dbReference>
<accession>A0ABX8WGK2</accession>
<proteinExistence type="predicted"/>
<dbReference type="InterPro" id="IPR011990">
    <property type="entry name" value="TPR-like_helical_dom_sf"/>
</dbReference>
<dbReference type="InterPro" id="IPR050767">
    <property type="entry name" value="Sel1_AlgK"/>
</dbReference>
<feature type="region of interest" description="Disordered" evidence="1">
    <location>
        <begin position="581"/>
        <end position="706"/>
    </location>
</feature>
<keyword evidence="4" id="KW-1185">Reference proteome</keyword>
<dbReference type="Pfam" id="PF01471">
    <property type="entry name" value="PG_binding_1"/>
    <property type="match status" value="1"/>
</dbReference>
<dbReference type="InterPro" id="IPR036365">
    <property type="entry name" value="PGBD-like_sf"/>
</dbReference>
<evidence type="ECO:0000259" key="2">
    <source>
        <dbReference type="Pfam" id="PF01471"/>
    </source>
</evidence>
<dbReference type="RefSeq" id="WP_220305812.1">
    <property type="nucleotide sequence ID" value="NZ_CP080590.1"/>
</dbReference>
<feature type="compositionally biased region" description="Basic and acidic residues" evidence="1">
    <location>
        <begin position="733"/>
        <end position="752"/>
    </location>
</feature>
<evidence type="ECO:0000313" key="3">
    <source>
        <dbReference type="EMBL" id="QYO77355.1"/>
    </source>
</evidence>
<feature type="domain" description="Peptidoglycan binding-like" evidence="2">
    <location>
        <begin position="1138"/>
        <end position="1190"/>
    </location>
</feature>
<feature type="compositionally biased region" description="Low complexity" evidence="1">
    <location>
        <begin position="672"/>
        <end position="690"/>
    </location>
</feature>
<dbReference type="Gene3D" id="1.25.40.10">
    <property type="entry name" value="Tetratricopeptide repeat domain"/>
    <property type="match status" value="1"/>
</dbReference>